<evidence type="ECO:0000256" key="2">
    <source>
        <dbReference type="ARBA" id="ARBA00022692"/>
    </source>
</evidence>
<protein>
    <recommendedName>
        <fullName evidence="6">Cation efflux protein transmembrane domain-containing protein</fullName>
    </recommendedName>
</protein>
<reference evidence="7" key="1">
    <citation type="journal article" date="2014" name="Front. Microbiol.">
        <title>High frequency of phylogenetically diverse reductive dehalogenase-homologous genes in deep subseafloor sedimentary metagenomes.</title>
        <authorList>
            <person name="Kawai M."/>
            <person name="Futagami T."/>
            <person name="Toyoda A."/>
            <person name="Takaki Y."/>
            <person name="Nishi S."/>
            <person name="Hori S."/>
            <person name="Arai W."/>
            <person name="Tsubouchi T."/>
            <person name="Morono Y."/>
            <person name="Uchiyama I."/>
            <person name="Ito T."/>
            <person name="Fujiyama A."/>
            <person name="Inagaki F."/>
            <person name="Takami H."/>
        </authorList>
    </citation>
    <scope>NUCLEOTIDE SEQUENCE</scope>
    <source>
        <strain evidence="7">Expedition CK06-06</strain>
    </source>
</reference>
<feature type="transmembrane region" description="Helical" evidence="5">
    <location>
        <begin position="79"/>
        <end position="97"/>
    </location>
</feature>
<dbReference type="Gene3D" id="1.20.1510.10">
    <property type="entry name" value="Cation efflux protein transmembrane domain"/>
    <property type="match status" value="1"/>
</dbReference>
<keyword evidence="3 5" id="KW-1133">Transmembrane helix</keyword>
<dbReference type="AlphaFoldDB" id="X1J2Y5"/>
<dbReference type="GO" id="GO:0008324">
    <property type="term" value="F:monoatomic cation transmembrane transporter activity"/>
    <property type="evidence" value="ECO:0007669"/>
    <property type="project" value="InterPro"/>
</dbReference>
<feature type="transmembrane region" description="Helical" evidence="5">
    <location>
        <begin position="38"/>
        <end position="59"/>
    </location>
</feature>
<name>X1J2Y5_9ZZZZ</name>
<dbReference type="InterPro" id="IPR027469">
    <property type="entry name" value="Cation_efflux_TMD_sf"/>
</dbReference>
<dbReference type="GO" id="GO:0016020">
    <property type="term" value="C:membrane"/>
    <property type="evidence" value="ECO:0007669"/>
    <property type="project" value="UniProtKB-SubCell"/>
</dbReference>
<sequence>MWKSDLHSKDSNCRHAFLAGLLGNLALAASKISFALLGYSGLVLVDGLFSLMTATAFLLPWQAASSEKKAPDGTHPYGWTKLVFVAMAVVGFLGLIIA</sequence>
<evidence type="ECO:0000256" key="1">
    <source>
        <dbReference type="ARBA" id="ARBA00004141"/>
    </source>
</evidence>
<dbReference type="SUPFAM" id="SSF161111">
    <property type="entry name" value="Cation efflux protein transmembrane domain-like"/>
    <property type="match status" value="1"/>
</dbReference>
<proteinExistence type="predicted"/>
<evidence type="ECO:0000256" key="3">
    <source>
        <dbReference type="ARBA" id="ARBA00022989"/>
    </source>
</evidence>
<evidence type="ECO:0000313" key="7">
    <source>
        <dbReference type="EMBL" id="GAH75875.1"/>
    </source>
</evidence>
<keyword evidence="4 5" id="KW-0472">Membrane</keyword>
<dbReference type="EMBL" id="BARU01029004">
    <property type="protein sequence ID" value="GAH75875.1"/>
    <property type="molecule type" value="Genomic_DNA"/>
</dbReference>
<dbReference type="InterPro" id="IPR058533">
    <property type="entry name" value="Cation_efflux_TM"/>
</dbReference>
<organism evidence="7">
    <name type="scientific">marine sediment metagenome</name>
    <dbReference type="NCBI Taxonomy" id="412755"/>
    <lineage>
        <taxon>unclassified sequences</taxon>
        <taxon>metagenomes</taxon>
        <taxon>ecological metagenomes</taxon>
    </lineage>
</organism>
<gene>
    <name evidence="7" type="ORF">S03H2_46216</name>
</gene>
<feature type="non-terminal residue" evidence="7">
    <location>
        <position position="98"/>
    </location>
</feature>
<comment type="subcellular location">
    <subcellularLocation>
        <location evidence="1">Membrane</location>
        <topology evidence="1">Multi-pass membrane protein</topology>
    </subcellularLocation>
</comment>
<evidence type="ECO:0000259" key="6">
    <source>
        <dbReference type="Pfam" id="PF01545"/>
    </source>
</evidence>
<keyword evidence="2 5" id="KW-0812">Transmembrane</keyword>
<evidence type="ECO:0000256" key="4">
    <source>
        <dbReference type="ARBA" id="ARBA00023136"/>
    </source>
</evidence>
<accession>X1J2Y5</accession>
<comment type="caution">
    <text evidence="7">The sequence shown here is derived from an EMBL/GenBank/DDBJ whole genome shotgun (WGS) entry which is preliminary data.</text>
</comment>
<evidence type="ECO:0000256" key="5">
    <source>
        <dbReference type="SAM" id="Phobius"/>
    </source>
</evidence>
<dbReference type="Pfam" id="PF01545">
    <property type="entry name" value="Cation_efflux"/>
    <property type="match status" value="1"/>
</dbReference>
<feature type="domain" description="Cation efflux protein transmembrane" evidence="6">
    <location>
        <begin position="19"/>
        <end position="97"/>
    </location>
</feature>